<comment type="caution">
    <text evidence="7">The sequence shown here is derived from an EMBL/GenBank/DDBJ whole genome shotgun (WGS) entry which is preliminary data.</text>
</comment>
<dbReference type="STRING" id="52694.ACWI_09360"/>
<dbReference type="InterPro" id="IPR052902">
    <property type="entry name" value="ABC-2_transporter"/>
</dbReference>
<feature type="transmembrane region" description="Helical" evidence="5">
    <location>
        <begin position="221"/>
        <end position="248"/>
    </location>
</feature>
<evidence type="ECO:0000259" key="6">
    <source>
        <dbReference type="Pfam" id="PF12698"/>
    </source>
</evidence>
<evidence type="ECO:0000256" key="5">
    <source>
        <dbReference type="SAM" id="Phobius"/>
    </source>
</evidence>
<evidence type="ECO:0000313" key="8">
    <source>
        <dbReference type="Proteomes" id="UP000176244"/>
    </source>
</evidence>
<dbReference type="RefSeq" id="WP_070370277.1">
    <property type="nucleotide sequence ID" value="NZ_LKEU01000018.1"/>
</dbReference>
<reference evidence="7 8" key="1">
    <citation type="submission" date="2015-09" db="EMBL/GenBank/DDBJ databases">
        <title>Genome sequence of Acetobacterium wieringae DSM 1911.</title>
        <authorList>
            <person name="Poehlein A."/>
            <person name="Bengelsdorf F.R."/>
            <person name="Schiel-Bengelsdorf B."/>
            <person name="Duerre P."/>
            <person name="Daniel R."/>
        </authorList>
    </citation>
    <scope>NUCLEOTIDE SEQUENCE [LARGE SCALE GENOMIC DNA]</scope>
    <source>
        <strain evidence="7 8">DSM 1911</strain>
    </source>
</reference>
<comment type="subcellular location">
    <subcellularLocation>
        <location evidence="1">Membrane</location>
        <topology evidence="1">Multi-pass membrane protein</topology>
    </subcellularLocation>
</comment>
<feature type="transmembrane region" description="Helical" evidence="5">
    <location>
        <begin position="176"/>
        <end position="201"/>
    </location>
</feature>
<dbReference type="GO" id="GO:0016020">
    <property type="term" value="C:membrane"/>
    <property type="evidence" value="ECO:0007669"/>
    <property type="project" value="UniProtKB-SubCell"/>
</dbReference>
<gene>
    <name evidence="7" type="ORF">ACWI_09360</name>
</gene>
<evidence type="ECO:0000256" key="4">
    <source>
        <dbReference type="ARBA" id="ARBA00023136"/>
    </source>
</evidence>
<accession>A0A1F2PLN0</accession>
<dbReference type="GO" id="GO:0140359">
    <property type="term" value="F:ABC-type transporter activity"/>
    <property type="evidence" value="ECO:0007669"/>
    <property type="project" value="InterPro"/>
</dbReference>
<keyword evidence="4 5" id="KW-0472">Membrane</keyword>
<evidence type="ECO:0000313" key="7">
    <source>
        <dbReference type="EMBL" id="OFV71631.1"/>
    </source>
</evidence>
<feature type="domain" description="ABC-2 type transporter transmembrane" evidence="6">
    <location>
        <begin position="19"/>
        <end position="364"/>
    </location>
</feature>
<dbReference type="Proteomes" id="UP000176244">
    <property type="component" value="Unassembled WGS sequence"/>
</dbReference>
<dbReference type="PANTHER" id="PTHR43027:SF1">
    <property type="entry name" value="DOXORUBICIN RESISTANCE ABC TRANSPORTER PERMEASE PROTEIN DRRC-RELATED"/>
    <property type="match status" value="1"/>
</dbReference>
<feature type="transmembrane region" description="Helical" evidence="5">
    <location>
        <begin position="286"/>
        <end position="307"/>
    </location>
</feature>
<evidence type="ECO:0000256" key="2">
    <source>
        <dbReference type="ARBA" id="ARBA00022692"/>
    </source>
</evidence>
<dbReference type="OrthoDB" id="9771731at2"/>
<sequence length="375" mass="41275">MFLFNYRYRLKCILRDRELMFWTLMFPILLATLFNLAFSNITSAEEFVKVKVAVVENEDLDANPAFSEALDDTTDIFEVTYTTRANADELLTNNQIDGYIVFDPDLNLVVNRSGLNQTIIRGFLDDFLQSSATIVTVITKNSTALDQGILAGITNRTEYLRAVSASNSNPDPVVNYFYALIAMTCLYGGFLGVKEVVAIQADLSDVGARINLAPTNKLSVLISSMLAATTVQLVELLILLAFVIGVLGISFGDQLGYVALTCVVGSLTGVTFGACVGVIVKKGEGLKTGILIGSTMTMCFLAGMMFADMKYIIATKIPILGYLNPANLITDSFYALYYYNTHTQFFTNILLLCGFTILFSAITYFVLRRQKYASL</sequence>
<organism evidence="7 8">
    <name type="scientific">Acetobacterium wieringae</name>
    <dbReference type="NCBI Taxonomy" id="52694"/>
    <lineage>
        <taxon>Bacteria</taxon>
        <taxon>Bacillati</taxon>
        <taxon>Bacillota</taxon>
        <taxon>Clostridia</taxon>
        <taxon>Eubacteriales</taxon>
        <taxon>Eubacteriaceae</taxon>
        <taxon>Acetobacterium</taxon>
    </lineage>
</organism>
<dbReference type="AlphaFoldDB" id="A0A1F2PLN0"/>
<feature type="transmembrane region" description="Helical" evidence="5">
    <location>
        <begin position="345"/>
        <end position="367"/>
    </location>
</feature>
<evidence type="ECO:0000256" key="1">
    <source>
        <dbReference type="ARBA" id="ARBA00004141"/>
    </source>
</evidence>
<name>A0A1F2PLN0_9FIRM</name>
<dbReference type="Pfam" id="PF12698">
    <property type="entry name" value="ABC2_membrane_3"/>
    <property type="match status" value="1"/>
</dbReference>
<feature type="transmembrane region" description="Helical" evidence="5">
    <location>
        <begin position="255"/>
        <end position="280"/>
    </location>
</feature>
<keyword evidence="3 5" id="KW-1133">Transmembrane helix</keyword>
<proteinExistence type="predicted"/>
<dbReference type="EMBL" id="LKEU01000018">
    <property type="protein sequence ID" value="OFV71631.1"/>
    <property type="molecule type" value="Genomic_DNA"/>
</dbReference>
<feature type="transmembrane region" description="Helical" evidence="5">
    <location>
        <begin position="20"/>
        <end position="41"/>
    </location>
</feature>
<evidence type="ECO:0000256" key="3">
    <source>
        <dbReference type="ARBA" id="ARBA00022989"/>
    </source>
</evidence>
<protein>
    <submittedName>
        <fullName evidence="7">ABC-2 family transporter protein</fullName>
    </submittedName>
</protein>
<dbReference type="InterPro" id="IPR013525">
    <property type="entry name" value="ABC2_TM"/>
</dbReference>
<dbReference type="PANTHER" id="PTHR43027">
    <property type="entry name" value="DOXORUBICIN RESISTANCE ABC TRANSPORTER PERMEASE PROTEIN DRRC-RELATED"/>
    <property type="match status" value="1"/>
</dbReference>
<keyword evidence="2 5" id="KW-0812">Transmembrane</keyword>